<dbReference type="PANTHER" id="PTHR43182:SF1">
    <property type="entry name" value="COBALT-PRECORRIN-7 C(5)-METHYLTRANSFERASE"/>
    <property type="match status" value="1"/>
</dbReference>
<keyword evidence="3 7" id="KW-0489">Methyltransferase</keyword>
<keyword evidence="2" id="KW-0169">Cobalamin biosynthesis</keyword>
<dbReference type="UniPathway" id="UPA00148"/>
<proteinExistence type="predicted"/>
<sequence>MASISVGAHPISVVGIGADGWEGLGAASRAAIAAGDVVFGSRRQLALVPDGIAGERVPWPSPLVPALPDLLVAHGDRRMTVLASGDPMFYGIGVTLAGLVGPQALRVYPAPSSASLACARLGWALAETPVVSAVGRPMVAVLPELADRRRLLVLTPDAKAPAELSELLTHNGFGGSRLTVLEELGGPAEHLVTGIAANWTEPPGAALNLVAVECVADPGALRSTRVPGLADEVYRGDGQMTKAEVRALSISALAPAPGEVLWDIGGGSGTIAIEWCRTHPSCRAVTFEQAPARRDQIAVNAAALGAVNLDIRGAFPGALDDATLPDPDAVFLGGGLTQPGLFESCWDRLPSGGRLVANAVTAEAETLLLNRHSVHGGTLRKLQVYRAEPLGGFTAWRPHLPVAQWSVVKP</sequence>
<evidence type="ECO:0000256" key="5">
    <source>
        <dbReference type="ARBA" id="ARBA00022691"/>
    </source>
</evidence>
<evidence type="ECO:0000256" key="4">
    <source>
        <dbReference type="ARBA" id="ARBA00022679"/>
    </source>
</evidence>
<dbReference type="InterPro" id="IPR014777">
    <property type="entry name" value="4pyrrole_Mease_sub1"/>
</dbReference>
<dbReference type="InterPro" id="IPR035996">
    <property type="entry name" value="4pyrrol_Methylase_sf"/>
</dbReference>
<keyword evidence="8" id="KW-1185">Reference proteome</keyword>
<dbReference type="InterPro" id="IPR050714">
    <property type="entry name" value="Cobalamin_biosynth_MTase"/>
</dbReference>
<evidence type="ECO:0000256" key="2">
    <source>
        <dbReference type="ARBA" id="ARBA00022573"/>
    </source>
</evidence>
<feature type="domain" description="Tetrapyrrole methylase" evidence="6">
    <location>
        <begin position="11"/>
        <end position="194"/>
    </location>
</feature>
<dbReference type="OrthoDB" id="9787825at2"/>
<reference evidence="7 8" key="1">
    <citation type="submission" date="2018-10" db="EMBL/GenBank/DDBJ databases">
        <title>Isolation from cow dung.</title>
        <authorList>
            <person name="Ling L."/>
        </authorList>
    </citation>
    <scope>NUCLEOTIDE SEQUENCE [LARGE SCALE GENOMIC DNA]</scope>
    <source>
        <strain evidence="7 8">NEAU-LL90</strain>
    </source>
</reference>
<organism evidence="7 8">
    <name type="scientific">Nocardia stercoris</name>
    <dbReference type="NCBI Taxonomy" id="2483361"/>
    <lineage>
        <taxon>Bacteria</taxon>
        <taxon>Bacillati</taxon>
        <taxon>Actinomycetota</taxon>
        <taxon>Actinomycetes</taxon>
        <taxon>Mycobacteriales</taxon>
        <taxon>Nocardiaceae</taxon>
        <taxon>Nocardia</taxon>
    </lineage>
</organism>
<dbReference type="Gene3D" id="3.40.50.150">
    <property type="entry name" value="Vaccinia Virus protein VP39"/>
    <property type="match status" value="1"/>
</dbReference>
<evidence type="ECO:0000313" key="7">
    <source>
        <dbReference type="EMBL" id="RMI32317.1"/>
    </source>
</evidence>
<dbReference type="AlphaFoldDB" id="A0A3M2L3T7"/>
<dbReference type="Gene3D" id="3.40.1010.10">
    <property type="entry name" value="Cobalt-precorrin-4 Transmethylase, Domain 1"/>
    <property type="match status" value="1"/>
</dbReference>
<dbReference type="InterPro" id="IPR029063">
    <property type="entry name" value="SAM-dependent_MTases_sf"/>
</dbReference>
<comment type="pathway">
    <text evidence="1">Cofactor biosynthesis; adenosylcobalamin biosynthesis.</text>
</comment>
<name>A0A3M2L3T7_9NOCA</name>
<dbReference type="SUPFAM" id="SSF53790">
    <property type="entry name" value="Tetrapyrrole methylase"/>
    <property type="match status" value="1"/>
</dbReference>
<evidence type="ECO:0000313" key="8">
    <source>
        <dbReference type="Proteomes" id="UP000279275"/>
    </source>
</evidence>
<keyword evidence="4 7" id="KW-0808">Transferase</keyword>
<comment type="caution">
    <text evidence="7">The sequence shown here is derived from an EMBL/GenBank/DDBJ whole genome shotgun (WGS) entry which is preliminary data.</text>
</comment>
<dbReference type="GO" id="GO:0009236">
    <property type="term" value="P:cobalamin biosynthetic process"/>
    <property type="evidence" value="ECO:0007669"/>
    <property type="project" value="UniProtKB-UniPathway"/>
</dbReference>
<dbReference type="InterPro" id="IPR014776">
    <property type="entry name" value="4pyrrole_Mease_sub2"/>
</dbReference>
<evidence type="ECO:0000256" key="1">
    <source>
        <dbReference type="ARBA" id="ARBA00004953"/>
    </source>
</evidence>
<dbReference type="PANTHER" id="PTHR43182">
    <property type="entry name" value="COBALT-PRECORRIN-6B C(15)-METHYLTRANSFERASE (DECARBOXYLATING)"/>
    <property type="match status" value="1"/>
</dbReference>
<dbReference type="Pfam" id="PF00590">
    <property type="entry name" value="TP_methylase"/>
    <property type="match status" value="1"/>
</dbReference>
<dbReference type="InterPro" id="IPR006365">
    <property type="entry name" value="Cbl_synth_CobL"/>
</dbReference>
<dbReference type="GO" id="GO:0032259">
    <property type="term" value="P:methylation"/>
    <property type="evidence" value="ECO:0007669"/>
    <property type="project" value="UniProtKB-KW"/>
</dbReference>
<dbReference type="PIRSF" id="PIRSF036428">
    <property type="entry name" value="CobL"/>
    <property type="match status" value="1"/>
</dbReference>
<dbReference type="CDD" id="cd11644">
    <property type="entry name" value="Precorrin-6Y-MT"/>
    <property type="match status" value="1"/>
</dbReference>
<gene>
    <name evidence="7" type="primary">cbiE</name>
    <name evidence="7" type="ORF">EBN03_15175</name>
</gene>
<dbReference type="InterPro" id="IPR012818">
    <property type="entry name" value="CbiE"/>
</dbReference>
<evidence type="ECO:0000259" key="6">
    <source>
        <dbReference type="Pfam" id="PF00590"/>
    </source>
</evidence>
<dbReference type="InterPro" id="IPR000878">
    <property type="entry name" value="4pyrrol_Mease"/>
</dbReference>
<dbReference type="NCBIfam" id="TIGR02467">
    <property type="entry name" value="CbiE"/>
    <property type="match status" value="1"/>
</dbReference>
<dbReference type="RefSeq" id="WP_122188659.1">
    <property type="nucleotide sequence ID" value="NZ_RFFH01000005.1"/>
</dbReference>
<accession>A0A3M2L3T7</accession>
<dbReference type="Gene3D" id="3.30.950.10">
    <property type="entry name" value="Methyltransferase, Cobalt-precorrin-4 Transmethylase, Domain 2"/>
    <property type="match status" value="1"/>
</dbReference>
<evidence type="ECO:0000256" key="3">
    <source>
        <dbReference type="ARBA" id="ARBA00022603"/>
    </source>
</evidence>
<keyword evidence="5" id="KW-0949">S-adenosyl-L-methionine</keyword>
<dbReference type="GO" id="GO:0008276">
    <property type="term" value="F:protein methyltransferase activity"/>
    <property type="evidence" value="ECO:0007669"/>
    <property type="project" value="InterPro"/>
</dbReference>
<dbReference type="InterPro" id="IPR014008">
    <property type="entry name" value="Cbl_synth_MTase_CbiT"/>
</dbReference>
<dbReference type="Proteomes" id="UP000279275">
    <property type="component" value="Unassembled WGS sequence"/>
</dbReference>
<dbReference type="CDD" id="cd02440">
    <property type="entry name" value="AdoMet_MTases"/>
    <property type="match status" value="1"/>
</dbReference>
<protein>
    <submittedName>
        <fullName evidence="7">Precorrin-6y C5,15-methyltransferase (Decarboxylating) subunit CbiE</fullName>
    </submittedName>
</protein>
<dbReference type="EMBL" id="RFFH01000005">
    <property type="protein sequence ID" value="RMI32317.1"/>
    <property type="molecule type" value="Genomic_DNA"/>
</dbReference>
<dbReference type="NCBIfam" id="TIGR02469">
    <property type="entry name" value="CbiT"/>
    <property type="match status" value="1"/>
</dbReference>
<dbReference type="SUPFAM" id="SSF53335">
    <property type="entry name" value="S-adenosyl-L-methionine-dependent methyltransferases"/>
    <property type="match status" value="1"/>
</dbReference>